<keyword evidence="2" id="KW-0547">Nucleotide-binding</keyword>
<dbReference type="SMART" id="SM00881">
    <property type="entry name" value="CoA_binding"/>
    <property type="match status" value="1"/>
</dbReference>
<evidence type="ECO:0000256" key="2">
    <source>
        <dbReference type="ARBA" id="ARBA00022741"/>
    </source>
</evidence>
<evidence type="ECO:0000313" key="5">
    <source>
        <dbReference type="Proteomes" id="UP001582793"/>
    </source>
</evidence>
<dbReference type="Gene3D" id="3.40.50.720">
    <property type="entry name" value="NAD(P)-binding Rossmann-like Domain"/>
    <property type="match status" value="1"/>
</dbReference>
<sequence length="300" mass="30761">MGILLDAETRVCVVGITGGRARADTERNLAYGTRIVCGVAPGRRGQRVAGVPVYDSCAEAAADHRIDAVIAYLPPRVYRSALDDILAVGPAWVHVVTEGIPLHDNVAGLAAARAAGVRLIGPNTSGIITPGQAKVGFLGHATWLMSPGRVAVLSRSGGFTHDLAYLVSQAGYGVSTAVAIGGDAVVGQSFADLIELCEADPGTDAVVMYGEAGPALEHQVADAIAAGRFGKPVVALIAGDFLDDHERGSVFGHAGAFLEGPDTRAAAKRDVLRAAGAYVATSVDDIPGLLRAAGVPRNQQ</sequence>
<gene>
    <name evidence="4" type="ORF">AAFH96_20450</name>
</gene>
<organism evidence="4 5">
    <name type="scientific">Polymorphospora lycopeni</name>
    <dbReference type="NCBI Taxonomy" id="3140240"/>
    <lineage>
        <taxon>Bacteria</taxon>
        <taxon>Bacillati</taxon>
        <taxon>Actinomycetota</taxon>
        <taxon>Actinomycetes</taxon>
        <taxon>Micromonosporales</taxon>
        <taxon>Micromonosporaceae</taxon>
        <taxon>Polymorphospora</taxon>
    </lineage>
</organism>
<proteinExistence type="predicted"/>
<dbReference type="PRINTS" id="PR01798">
    <property type="entry name" value="SCOASYNTHASE"/>
</dbReference>
<evidence type="ECO:0000313" key="4">
    <source>
        <dbReference type="EMBL" id="MFB6395463.1"/>
    </source>
</evidence>
<dbReference type="SUPFAM" id="SSF52210">
    <property type="entry name" value="Succinyl-CoA synthetase domains"/>
    <property type="match status" value="1"/>
</dbReference>
<dbReference type="PIRSF" id="PIRSF001553">
    <property type="entry name" value="SucCS_alpha"/>
    <property type="match status" value="1"/>
</dbReference>
<dbReference type="PANTHER" id="PTHR11117">
    <property type="entry name" value="SUCCINYL-COA LIGASE SUBUNIT ALPHA"/>
    <property type="match status" value="1"/>
</dbReference>
<dbReference type="EMBL" id="JBCGDC010000060">
    <property type="protein sequence ID" value="MFB6395463.1"/>
    <property type="molecule type" value="Genomic_DNA"/>
</dbReference>
<dbReference type="Pfam" id="PF02629">
    <property type="entry name" value="CoA_binding"/>
    <property type="match status" value="1"/>
</dbReference>
<keyword evidence="1" id="KW-0436">Ligase</keyword>
<keyword evidence="5" id="KW-1185">Reference proteome</keyword>
<dbReference type="Proteomes" id="UP001582793">
    <property type="component" value="Unassembled WGS sequence"/>
</dbReference>
<accession>A0ABV5CXH3</accession>
<comment type="caution">
    <text evidence="4">The sequence shown here is derived from an EMBL/GenBank/DDBJ whole genome shotgun (WGS) entry which is preliminary data.</text>
</comment>
<name>A0ABV5CXH3_9ACTN</name>
<reference evidence="4 5" key="1">
    <citation type="submission" date="2024-04" db="EMBL/GenBank/DDBJ databases">
        <title>Polymorphospora sp. isolated from Baiyangdian Lake in Xiong'an New Area.</title>
        <authorList>
            <person name="Zhang X."/>
            <person name="Liu J."/>
        </authorList>
    </citation>
    <scope>NUCLEOTIDE SEQUENCE [LARGE SCALE GENOMIC DNA]</scope>
    <source>
        <strain evidence="4 5">2-325</strain>
    </source>
</reference>
<dbReference type="Gene3D" id="3.40.50.261">
    <property type="entry name" value="Succinyl-CoA synthetase domains"/>
    <property type="match status" value="1"/>
</dbReference>
<dbReference type="InterPro" id="IPR016102">
    <property type="entry name" value="Succinyl-CoA_synth-like"/>
</dbReference>
<feature type="domain" description="CoA-binding" evidence="3">
    <location>
        <begin position="4"/>
        <end position="100"/>
    </location>
</feature>
<dbReference type="InterPro" id="IPR032875">
    <property type="entry name" value="Succ_CoA_lig_flav_dom"/>
</dbReference>
<evidence type="ECO:0000259" key="3">
    <source>
        <dbReference type="SMART" id="SM00881"/>
    </source>
</evidence>
<evidence type="ECO:0000256" key="1">
    <source>
        <dbReference type="ARBA" id="ARBA00022598"/>
    </source>
</evidence>
<dbReference type="SUPFAM" id="SSF51735">
    <property type="entry name" value="NAD(P)-binding Rossmann-fold domains"/>
    <property type="match status" value="1"/>
</dbReference>
<protein>
    <submittedName>
        <fullName evidence="4">CoA-binding protein</fullName>
    </submittedName>
</protein>
<dbReference type="InterPro" id="IPR003781">
    <property type="entry name" value="CoA-bd"/>
</dbReference>
<dbReference type="RefSeq" id="WP_364206456.1">
    <property type="nucleotide sequence ID" value="NZ_JBCGDC010000060.1"/>
</dbReference>
<dbReference type="PANTHER" id="PTHR11117:SF2">
    <property type="entry name" value="SUCCINATE--COA LIGASE [ADP_GDP-FORMING] SUBUNIT ALPHA, MITOCHONDRIAL"/>
    <property type="match status" value="1"/>
</dbReference>
<dbReference type="InterPro" id="IPR005810">
    <property type="entry name" value="CoA_lig_alpha"/>
</dbReference>
<dbReference type="Pfam" id="PF13607">
    <property type="entry name" value="Succ_CoA_lig"/>
    <property type="match status" value="1"/>
</dbReference>
<dbReference type="InterPro" id="IPR036291">
    <property type="entry name" value="NAD(P)-bd_dom_sf"/>
</dbReference>